<keyword evidence="3" id="KW-0805">Transcription regulation</keyword>
<dbReference type="PROSITE" id="PS51755">
    <property type="entry name" value="OMPR_PHOB"/>
    <property type="match status" value="1"/>
</dbReference>
<dbReference type="InterPro" id="IPR036388">
    <property type="entry name" value="WH-like_DNA-bd_sf"/>
</dbReference>
<dbReference type="Pfam" id="PF00486">
    <property type="entry name" value="Trans_reg_C"/>
    <property type="match status" value="1"/>
</dbReference>
<evidence type="ECO:0000256" key="1">
    <source>
        <dbReference type="ARBA" id="ARBA00005820"/>
    </source>
</evidence>
<evidence type="ECO:0000256" key="6">
    <source>
        <dbReference type="PROSITE-ProRule" id="PRU00169"/>
    </source>
</evidence>
<keyword evidence="4 7" id="KW-0238">DNA-binding</keyword>
<feature type="DNA-binding region" description="OmpR/PhoB-type" evidence="7">
    <location>
        <begin position="125"/>
        <end position="231"/>
    </location>
</feature>
<dbReference type="SUPFAM" id="SSF46894">
    <property type="entry name" value="C-terminal effector domain of the bipartite response regulators"/>
    <property type="match status" value="1"/>
</dbReference>
<dbReference type="Pfam" id="PF00072">
    <property type="entry name" value="Response_reg"/>
    <property type="match status" value="1"/>
</dbReference>
<evidence type="ECO:0000259" key="8">
    <source>
        <dbReference type="PROSITE" id="PS50110"/>
    </source>
</evidence>
<dbReference type="GO" id="GO:0006355">
    <property type="term" value="P:regulation of DNA-templated transcription"/>
    <property type="evidence" value="ECO:0007669"/>
    <property type="project" value="InterPro"/>
</dbReference>
<comment type="similarity">
    <text evidence="1">Belongs to the AfsR/DnrI/RedD regulatory family.</text>
</comment>
<evidence type="ECO:0008006" key="12">
    <source>
        <dbReference type="Google" id="ProtNLM"/>
    </source>
</evidence>
<dbReference type="InterPro" id="IPR001867">
    <property type="entry name" value="OmpR/PhoB-type_DNA-bd"/>
</dbReference>
<dbReference type="PANTHER" id="PTHR35807">
    <property type="entry name" value="TRANSCRIPTIONAL REGULATOR REDD-RELATED"/>
    <property type="match status" value="1"/>
</dbReference>
<dbReference type="Gene3D" id="1.10.10.10">
    <property type="entry name" value="Winged helix-like DNA-binding domain superfamily/Winged helix DNA-binding domain"/>
    <property type="match status" value="1"/>
</dbReference>
<proteinExistence type="inferred from homology"/>
<dbReference type="SUPFAM" id="SSF48452">
    <property type="entry name" value="TPR-like"/>
    <property type="match status" value="1"/>
</dbReference>
<dbReference type="AlphaFoldDB" id="H3SLU6"/>
<gene>
    <name evidence="10" type="ORF">PDENDC454_22664</name>
</gene>
<dbReference type="PROSITE" id="PS50110">
    <property type="entry name" value="RESPONSE_REGULATORY"/>
    <property type="match status" value="1"/>
</dbReference>
<dbReference type="Gene3D" id="3.40.50.2300">
    <property type="match status" value="1"/>
</dbReference>
<dbReference type="OrthoDB" id="3190595at2"/>
<dbReference type="GO" id="GO:0003677">
    <property type="term" value="F:DNA binding"/>
    <property type="evidence" value="ECO:0007669"/>
    <property type="project" value="UniProtKB-UniRule"/>
</dbReference>
<evidence type="ECO:0000256" key="5">
    <source>
        <dbReference type="ARBA" id="ARBA00023163"/>
    </source>
</evidence>
<dbReference type="SMART" id="SM01043">
    <property type="entry name" value="BTAD"/>
    <property type="match status" value="1"/>
</dbReference>
<name>H3SLU6_9BACL</name>
<evidence type="ECO:0000313" key="10">
    <source>
        <dbReference type="EMBL" id="EHQ59934.1"/>
    </source>
</evidence>
<feature type="domain" description="Response regulatory" evidence="8">
    <location>
        <begin position="2"/>
        <end position="117"/>
    </location>
</feature>
<evidence type="ECO:0000256" key="3">
    <source>
        <dbReference type="ARBA" id="ARBA00023015"/>
    </source>
</evidence>
<dbReference type="PATRIC" id="fig|1131935.3.peg.4717"/>
<protein>
    <recommendedName>
        <fullName evidence="12">Response regulator receiver and SARP domain-containing protein</fullName>
    </recommendedName>
</protein>
<keyword evidence="11" id="KW-1185">Reference proteome</keyword>
<dbReference type="SUPFAM" id="SSF52172">
    <property type="entry name" value="CheY-like"/>
    <property type="match status" value="1"/>
</dbReference>
<dbReference type="InterPro" id="IPR011990">
    <property type="entry name" value="TPR-like_helical_dom_sf"/>
</dbReference>
<reference evidence="10 11" key="1">
    <citation type="journal article" date="2012" name="J. Bacteriol.">
        <title>Genome Sequence of the Pattern-Forming Social Bacterium Paenibacillus dendritiformis C454 Chiral Morphotype.</title>
        <authorList>
            <person name="Sirota-Madi A."/>
            <person name="Olender T."/>
            <person name="Helman Y."/>
            <person name="Brainis I."/>
            <person name="Finkelshtein A."/>
            <person name="Roth D."/>
            <person name="Hagai E."/>
            <person name="Leshkowitz D."/>
            <person name="Brodsky L."/>
            <person name="Galatenko V."/>
            <person name="Nikolaev V."/>
            <person name="Gutnick D.L."/>
            <person name="Lancet D."/>
            <person name="Ben-Jacob E."/>
        </authorList>
    </citation>
    <scope>NUCLEOTIDE SEQUENCE [LARGE SCALE GENOMIC DNA]</scope>
    <source>
        <strain evidence="10 11">C454</strain>
    </source>
</reference>
<dbReference type="InterPro" id="IPR051677">
    <property type="entry name" value="AfsR-DnrI-RedD_regulator"/>
</dbReference>
<keyword evidence="2" id="KW-0902">Two-component regulatory system</keyword>
<feature type="domain" description="OmpR/PhoB-type" evidence="9">
    <location>
        <begin position="125"/>
        <end position="231"/>
    </location>
</feature>
<evidence type="ECO:0000256" key="4">
    <source>
        <dbReference type="ARBA" id="ARBA00023125"/>
    </source>
</evidence>
<evidence type="ECO:0000313" key="11">
    <source>
        <dbReference type="Proteomes" id="UP000003900"/>
    </source>
</evidence>
<feature type="modified residue" description="4-aspartylphosphate" evidence="6">
    <location>
        <position position="54"/>
    </location>
</feature>
<dbReference type="InterPro" id="IPR001789">
    <property type="entry name" value="Sig_transdc_resp-reg_receiver"/>
</dbReference>
<dbReference type="GO" id="GO:0000160">
    <property type="term" value="P:phosphorelay signal transduction system"/>
    <property type="evidence" value="ECO:0007669"/>
    <property type="project" value="UniProtKB-KW"/>
</dbReference>
<dbReference type="InterPro" id="IPR005158">
    <property type="entry name" value="BTAD"/>
</dbReference>
<dbReference type="PANTHER" id="PTHR35807:SF2">
    <property type="entry name" value="TRANSCRIPTIONAL ACTIVATOR DOMAIN"/>
    <property type="match status" value="1"/>
</dbReference>
<organism evidence="10 11">
    <name type="scientific">Paenibacillus dendritiformis C454</name>
    <dbReference type="NCBI Taxonomy" id="1131935"/>
    <lineage>
        <taxon>Bacteria</taxon>
        <taxon>Bacillati</taxon>
        <taxon>Bacillota</taxon>
        <taxon>Bacilli</taxon>
        <taxon>Bacillales</taxon>
        <taxon>Paenibacillaceae</taxon>
        <taxon>Paenibacillus</taxon>
    </lineage>
</organism>
<dbReference type="Gene3D" id="1.25.40.10">
    <property type="entry name" value="Tetratricopeptide repeat domain"/>
    <property type="match status" value="1"/>
</dbReference>
<dbReference type="SMART" id="SM00448">
    <property type="entry name" value="REC"/>
    <property type="match status" value="1"/>
</dbReference>
<dbReference type="Pfam" id="PF03704">
    <property type="entry name" value="BTAD"/>
    <property type="match status" value="1"/>
</dbReference>
<dbReference type="InterPro" id="IPR011006">
    <property type="entry name" value="CheY-like_superfamily"/>
</dbReference>
<sequence length="381" mass="45182">MRAVLVDDEHLALRGLKEMLESDIGGIEIVDMCSEPRQVVELMTRHRPDVVFLDIHMPELNGLKLGEELKAAVPGIEIVFVTGYDRYAVKAFELYALDYVMKPIELERLRRTVQRLRDRLHTSQKKKMEINPPCILCFNQLRFQLPGKEPQMFKWRTSKAQELFAYLLHHRGRMIERSTLIELLWPDFEMSRAVQQLYATVYQIRQTLKNSGMDSISIQNGDLEVGYRLEIGDVQIDVEEWERQLKQLKALGPDHIDAHEHALKLFEGNYLGDYEYLWAEYERERLRQLWLQHARNLSRFYVEQGRLQAAVQVNQRIQQQLPDEEETYFTLMMLYDELGDKGGVEEQYWLLRARVEGDLESAVPRSIYAWYERWRQRNYAI</sequence>
<keyword evidence="5" id="KW-0804">Transcription</keyword>
<dbReference type="InterPro" id="IPR016032">
    <property type="entry name" value="Sig_transdc_resp-reg_C-effctor"/>
</dbReference>
<evidence type="ECO:0000259" key="9">
    <source>
        <dbReference type="PROSITE" id="PS51755"/>
    </source>
</evidence>
<evidence type="ECO:0000256" key="7">
    <source>
        <dbReference type="PROSITE-ProRule" id="PRU01091"/>
    </source>
</evidence>
<keyword evidence="6" id="KW-0597">Phosphoprotein</keyword>
<comment type="caution">
    <text evidence="10">The sequence shown here is derived from an EMBL/GenBank/DDBJ whole genome shotgun (WGS) entry which is preliminary data.</text>
</comment>
<evidence type="ECO:0000256" key="2">
    <source>
        <dbReference type="ARBA" id="ARBA00023012"/>
    </source>
</evidence>
<dbReference type="RefSeq" id="WP_006679019.1">
    <property type="nucleotide sequence ID" value="NZ_AHKH01000091.1"/>
</dbReference>
<dbReference type="EMBL" id="AHKH01000091">
    <property type="protein sequence ID" value="EHQ59934.1"/>
    <property type="molecule type" value="Genomic_DNA"/>
</dbReference>
<accession>H3SLU6</accession>
<dbReference type="Proteomes" id="UP000003900">
    <property type="component" value="Unassembled WGS sequence"/>
</dbReference>
<dbReference type="STRING" id="1131935.PDENDC454_22664"/>